<comment type="caution">
    <text evidence="1">The sequence shown here is derived from an EMBL/GenBank/DDBJ whole genome shotgun (WGS) entry which is preliminary data.</text>
</comment>
<gene>
    <name evidence="1" type="ORF">C8N24_3244</name>
</gene>
<keyword evidence="2" id="KW-1185">Reference proteome</keyword>
<proteinExistence type="predicted"/>
<dbReference type="EMBL" id="RBIL01000001">
    <property type="protein sequence ID" value="RKQ93381.1"/>
    <property type="molecule type" value="Genomic_DNA"/>
</dbReference>
<protein>
    <submittedName>
        <fullName evidence="1">Uncharacterized protein</fullName>
    </submittedName>
</protein>
<name>A0A660LJT2_9ACTN</name>
<organism evidence="1 2">
    <name type="scientific">Solirubrobacter pauli</name>
    <dbReference type="NCBI Taxonomy" id="166793"/>
    <lineage>
        <taxon>Bacteria</taxon>
        <taxon>Bacillati</taxon>
        <taxon>Actinomycetota</taxon>
        <taxon>Thermoleophilia</taxon>
        <taxon>Solirubrobacterales</taxon>
        <taxon>Solirubrobacteraceae</taxon>
        <taxon>Solirubrobacter</taxon>
    </lineage>
</organism>
<evidence type="ECO:0000313" key="1">
    <source>
        <dbReference type="EMBL" id="RKQ93381.1"/>
    </source>
</evidence>
<evidence type="ECO:0000313" key="2">
    <source>
        <dbReference type="Proteomes" id="UP000278962"/>
    </source>
</evidence>
<sequence>MDMLPPPHVTEFVVQLLNVGHTVVGLVENLAEAVVEATGAPIEEARHDVVAMAMGTVGVRLAATPPEEFMRASALARTTLAVILDDLERAAAVAEQRGRGVRTVRSSHGRSL</sequence>
<dbReference type="AlphaFoldDB" id="A0A660LJT2"/>
<dbReference type="Proteomes" id="UP000278962">
    <property type="component" value="Unassembled WGS sequence"/>
</dbReference>
<reference evidence="1 2" key="1">
    <citation type="submission" date="2018-10" db="EMBL/GenBank/DDBJ databases">
        <title>Genomic Encyclopedia of Archaeal and Bacterial Type Strains, Phase II (KMG-II): from individual species to whole genera.</title>
        <authorList>
            <person name="Goeker M."/>
        </authorList>
    </citation>
    <scope>NUCLEOTIDE SEQUENCE [LARGE SCALE GENOMIC DNA]</scope>
    <source>
        <strain evidence="1 2">DSM 14954</strain>
    </source>
</reference>
<accession>A0A660LJT2</accession>